<accession>A0A3F3PN76</accession>
<dbReference type="AlphaFoldDB" id="A0A3F3PN76"/>
<protein>
    <submittedName>
        <fullName evidence="2">Uncharacterized protein</fullName>
    </submittedName>
</protein>
<feature type="region of interest" description="Disordered" evidence="1">
    <location>
        <begin position="238"/>
        <end position="262"/>
    </location>
</feature>
<dbReference type="EMBL" id="KZ852078">
    <property type="protein sequence ID" value="RDH28212.1"/>
    <property type="molecule type" value="Genomic_DNA"/>
</dbReference>
<feature type="region of interest" description="Disordered" evidence="1">
    <location>
        <begin position="148"/>
        <end position="169"/>
    </location>
</feature>
<gene>
    <name evidence="2" type="ORF">BDQ94DRAFT_183617</name>
</gene>
<dbReference type="GeneID" id="38142815"/>
<dbReference type="Proteomes" id="UP000253729">
    <property type="component" value="Unassembled WGS sequence"/>
</dbReference>
<evidence type="ECO:0000313" key="3">
    <source>
        <dbReference type="Proteomes" id="UP000253729"/>
    </source>
</evidence>
<dbReference type="RefSeq" id="XP_026621234.1">
    <property type="nucleotide sequence ID" value="XM_026774459.1"/>
</dbReference>
<sequence>MPSAFTKPVAIMQEPKSSDLEYPFCEGSDNPQNSSSQLQYKHPDDCPARPIMTRSDTHDTDAFHIFPMEVDKEHSKNPSTSECRMMGAFSNKDTANRQGLPDLFNDSLVLENWYESTTGPCSTLDRGTPSLARPESTTLVILNEKSLSERNSRGPVEAKSAWKPPRPPKPRFLAHLDVAGFESYENSTPCPMPASRDGPGGHKWLEPRARLSTPQGCSRSHNRLTNRSILLQGMDNDISKRQKPWSDPKLGPSQYLSRPAKRGAKSYLTKNDLSQPFPGLWPSIDGLLLRQDSRIAKSSPAKICVRDHSNALSSPQEAQESNLKRIGNWLGKLLSWASHLSKLKERGVISISLVGQRSLQHPHFGFASYEYSVSFKWSNTSGSIAIHQGQEESNLPAASKNVTRLFRADITIPYLAMRLLMGFCTVCRSLMSREVMISFVRLFMRIIGLPVLYFLERLSVSLSIHPRESETTQSARDQHAVF</sequence>
<name>A0A3F3PN76_9EURO</name>
<evidence type="ECO:0000256" key="1">
    <source>
        <dbReference type="SAM" id="MobiDB-lite"/>
    </source>
</evidence>
<organism evidence="2 3">
    <name type="scientific">Aspergillus welwitschiae</name>
    <dbReference type="NCBI Taxonomy" id="1341132"/>
    <lineage>
        <taxon>Eukaryota</taxon>
        <taxon>Fungi</taxon>
        <taxon>Dikarya</taxon>
        <taxon>Ascomycota</taxon>
        <taxon>Pezizomycotina</taxon>
        <taxon>Eurotiomycetes</taxon>
        <taxon>Eurotiomycetidae</taxon>
        <taxon>Eurotiales</taxon>
        <taxon>Aspergillaceae</taxon>
        <taxon>Aspergillus</taxon>
        <taxon>Aspergillus subgen. Circumdati</taxon>
    </lineage>
</organism>
<reference evidence="2 3" key="1">
    <citation type="submission" date="2018-07" db="EMBL/GenBank/DDBJ databases">
        <title>The genomes of Aspergillus section Nigri reveals drivers in fungal speciation.</title>
        <authorList>
            <consortium name="DOE Joint Genome Institute"/>
            <person name="Vesth T.C."/>
            <person name="Nybo J."/>
            <person name="Theobald S."/>
            <person name="Brandl J."/>
            <person name="Frisvad J.C."/>
            <person name="Nielsen K.F."/>
            <person name="Lyhne E.K."/>
            <person name="Kogle M.E."/>
            <person name="Kuo A."/>
            <person name="Riley R."/>
            <person name="Clum A."/>
            <person name="Nolan M."/>
            <person name="Lipzen A."/>
            <person name="Salamov A."/>
            <person name="Henrissat B."/>
            <person name="Wiebenga A."/>
            <person name="De vries R.P."/>
            <person name="Grigoriev I.V."/>
            <person name="Mortensen U.H."/>
            <person name="Andersen M.R."/>
            <person name="Baker S.E."/>
        </authorList>
    </citation>
    <scope>NUCLEOTIDE SEQUENCE [LARGE SCALE GENOMIC DNA]</scope>
    <source>
        <strain evidence="2 3">CBS 139.54b</strain>
    </source>
</reference>
<keyword evidence="3" id="KW-1185">Reference proteome</keyword>
<evidence type="ECO:0000313" key="2">
    <source>
        <dbReference type="EMBL" id="RDH28212.1"/>
    </source>
</evidence>
<proteinExistence type="predicted"/>
<feature type="region of interest" description="Disordered" evidence="1">
    <location>
        <begin position="1"/>
        <end position="40"/>
    </location>
</feature>
<feature type="compositionally biased region" description="Polar residues" evidence="1">
    <location>
        <begin position="29"/>
        <end position="39"/>
    </location>
</feature>